<dbReference type="Proteomes" id="UP000675881">
    <property type="component" value="Chromosome 11"/>
</dbReference>
<dbReference type="PANTHER" id="PTHR46599:SF6">
    <property type="entry name" value="DUAL SPECIFICITY PHOSPHATASE 26"/>
    <property type="match status" value="1"/>
</dbReference>
<evidence type="ECO:0000259" key="1">
    <source>
        <dbReference type="Pfam" id="PF13843"/>
    </source>
</evidence>
<dbReference type="Pfam" id="PF13843">
    <property type="entry name" value="DDE_Tnp_1_7"/>
    <property type="match status" value="1"/>
</dbReference>
<evidence type="ECO:0000313" key="2">
    <source>
        <dbReference type="EMBL" id="CAF2806304.1"/>
    </source>
</evidence>
<proteinExistence type="predicted"/>
<dbReference type="PANTHER" id="PTHR46599">
    <property type="entry name" value="PIGGYBAC TRANSPOSABLE ELEMENT-DERIVED PROTEIN 4"/>
    <property type="match status" value="1"/>
</dbReference>
<name>A0A7R8H175_LEPSM</name>
<reference evidence="2" key="1">
    <citation type="submission" date="2021-02" db="EMBL/GenBank/DDBJ databases">
        <authorList>
            <person name="Bekaert M."/>
        </authorList>
    </citation>
    <scope>NUCLEOTIDE SEQUENCE</scope>
    <source>
        <strain evidence="2">IoA-00</strain>
    </source>
</reference>
<accession>A0A7R8H175</accession>
<dbReference type="AlphaFoldDB" id="A0A7R8H175"/>
<dbReference type="EMBL" id="HG994590">
    <property type="protein sequence ID" value="CAF2806304.1"/>
    <property type="molecule type" value="Genomic_DNA"/>
</dbReference>
<keyword evidence="3" id="KW-1185">Reference proteome</keyword>
<dbReference type="OrthoDB" id="6369813at2759"/>
<feature type="domain" description="PiggyBac transposable element-derived protein" evidence="1">
    <location>
        <begin position="123"/>
        <end position="252"/>
    </location>
</feature>
<gene>
    <name evidence="2" type="ORF">LSAA_3342</name>
</gene>
<protein>
    <submittedName>
        <fullName evidence="2">(salmon louse) hypothetical protein</fullName>
    </submittedName>
</protein>
<evidence type="ECO:0000313" key="3">
    <source>
        <dbReference type="Proteomes" id="UP000675881"/>
    </source>
</evidence>
<sequence>MNDEIVEMKKELGRIFKNITIMNTNLVQHIVPDIVDRNEDLLNKRLTGMRMRKEHDEKIARLKEDEVEYNPDSNELSSEEETSNMERDTLFSKNSSVTWFSTSYDRHGRHAERLQMTNREGFLKLLRFDDRESRLAIRVSDKLAGIREAWDNWVEQLPYLFNPGSDVTVDEQLVPFRGRCPFQQYMPSKPATYEVKFWVACDVKSSYARKIQVYTGKLADGHPEKTQGMCVVLDLTEGLRGHNVTFFPSNFLFVNLKDINVLVASGQMNGLQFICDKSKIYAHQKSLASDVMTKGDNFDLRLAMVDRLQEMGRAHIEDSRGSDYANKEYCEKDGIYIDWGSPQEPPMIITDRFAELVNGIQHENWKMQHCLENYPDLALKYHFQIQKIIDTNYKKFDGNKGKSTLTKHLVSTQDAWSCTGGKVTDLMTAYDTDTKIAIFDMARSNASDYWPWNFMENLKNGMFTTTNRRNNPNLSLLNFTRNLVIAVLKTYGVAKKRPGPKYPLGSAAESVRHSNEGHWTARGERARSRCKECKGRTPHILFVPDAEKANPNVFEPPLREADALNALLLLIRFDRPLDHRFI</sequence>
<dbReference type="InterPro" id="IPR029526">
    <property type="entry name" value="PGBD"/>
</dbReference>
<organism evidence="2 3">
    <name type="scientific">Lepeophtheirus salmonis</name>
    <name type="common">Salmon louse</name>
    <name type="synonym">Caligus salmonis</name>
    <dbReference type="NCBI Taxonomy" id="72036"/>
    <lineage>
        <taxon>Eukaryota</taxon>
        <taxon>Metazoa</taxon>
        <taxon>Ecdysozoa</taxon>
        <taxon>Arthropoda</taxon>
        <taxon>Crustacea</taxon>
        <taxon>Multicrustacea</taxon>
        <taxon>Hexanauplia</taxon>
        <taxon>Copepoda</taxon>
        <taxon>Siphonostomatoida</taxon>
        <taxon>Caligidae</taxon>
        <taxon>Lepeophtheirus</taxon>
    </lineage>
</organism>